<dbReference type="RefSeq" id="WP_176573934.1">
    <property type="nucleotide sequence ID" value="NZ_CBDRGH010000018.1"/>
</dbReference>
<dbReference type="Proteomes" id="UP000509418">
    <property type="component" value="Chromosome"/>
</dbReference>
<feature type="compositionally biased region" description="Polar residues" evidence="1">
    <location>
        <begin position="147"/>
        <end position="157"/>
    </location>
</feature>
<sequence length="168" mass="18776">MNHHDTSQPEPAEHRRFRAYLSALEQITDAEESGLVSEVLDDPDRTMAQSAVTRHLDRRATDLHQGPAYEPWAASMAQVVVDHPFLARRLQEWTLFRAITLSQSWSTEALLGSSDWLQLKAATAANTDAVELLAEHGRTKRIRRLSRTNPSVKTQARLSKAPAPGTQS</sequence>
<dbReference type="EMBL" id="CP056041">
    <property type="protein sequence ID" value="QKZ16259.1"/>
    <property type="molecule type" value="Genomic_DNA"/>
</dbReference>
<reference evidence="2 3" key="1">
    <citation type="submission" date="2020-06" db="EMBL/GenBank/DDBJ databases">
        <title>Genome mining for natural products.</title>
        <authorList>
            <person name="Zhang B."/>
            <person name="Shi J."/>
            <person name="Ge H."/>
        </authorList>
    </citation>
    <scope>NUCLEOTIDE SEQUENCE [LARGE SCALE GENOMIC DNA]</scope>
    <source>
        <strain evidence="2 3">NA02069</strain>
    </source>
</reference>
<gene>
    <name evidence="2" type="ORF">HUT05_02040</name>
</gene>
<protein>
    <submittedName>
        <fullName evidence="2">Uncharacterized protein</fullName>
    </submittedName>
</protein>
<keyword evidence="3" id="KW-1185">Reference proteome</keyword>
<evidence type="ECO:0000313" key="2">
    <source>
        <dbReference type="EMBL" id="QKZ16259.1"/>
    </source>
</evidence>
<feature type="region of interest" description="Disordered" evidence="1">
    <location>
        <begin position="146"/>
        <end position="168"/>
    </location>
</feature>
<name>A0A7I0NT66_STRCX</name>
<accession>A0A7I0NT66</accession>
<evidence type="ECO:0000313" key="3">
    <source>
        <dbReference type="Proteomes" id="UP000509418"/>
    </source>
</evidence>
<proteinExistence type="predicted"/>
<organism evidence="2 3">
    <name type="scientific">Streptomyces chartreusis</name>
    <dbReference type="NCBI Taxonomy" id="1969"/>
    <lineage>
        <taxon>Bacteria</taxon>
        <taxon>Bacillati</taxon>
        <taxon>Actinomycetota</taxon>
        <taxon>Actinomycetes</taxon>
        <taxon>Kitasatosporales</taxon>
        <taxon>Streptomycetaceae</taxon>
        <taxon>Streptomyces</taxon>
    </lineage>
</organism>
<dbReference type="AlphaFoldDB" id="A0A7I0NT66"/>
<evidence type="ECO:0000256" key="1">
    <source>
        <dbReference type="SAM" id="MobiDB-lite"/>
    </source>
</evidence>